<name>A0A4S4KRQ7_9APHY</name>
<evidence type="ECO:0000256" key="2">
    <source>
        <dbReference type="ARBA" id="ARBA00022771"/>
    </source>
</evidence>
<feature type="compositionally biased region" description="Polar residues" evidence="5">
    <location>
        <begin position="41"/>
        <end position="56"/>
    </location>
</feature>
<feature type="region of interest" description="Disordered" evidence="5">
    <location>
        <begin position="1"/>
        <end position="56"/>
    </location>
</feature>
<evidence type="ECO:0000256" key="4">
    <source>
        <dbReference type="PROSITE-ProRule" id="PRU00175"/>
    </source>
</evidence>
<evidence type="ECO:0000256" key="3">
    <source>
        <dbReference type="ARBA" id="ARBA00022833"/>
    </source>
</evidence>
<dbReference type="InterPro" id="IPR012677">
    <property type="entry name" value="Nucleotide-bd_a/b_plait_sf"/>
</dbReference>
<proteinExistence type="predicted"/>
<dbReference type="InterPro" id="IPR017907">
    <property type="entry name" value="Znf_RING_CS"/>
</dbReference>
<dbReference type="PROSITE" id="PS00518">
    <property type="entry name" value="ZF_RING_1"/>
    <property type="match status" value="1"/>
</dbReference>
<dbReference type="Proteomes" id="UP000309038">
    <property type="component" value="Unassembled WGS sequence"/>
</dbReference>
<feature type="domain" description="RING-type" evidence="6">
    <location>
        <begin position="316"/>
        <end position="359"/>
    </location>
</feature>
<protein>
    <recommendedName>
        <fullName evidence="6">RING-type domain-containing protein</fullName>
    </recommendedName>
</protein>
<sequence length="736" mass="80395">MARHSLAYPSVPASAPTSPAIVRGKAYPPATPQRVVHRGQQRLSSPPYTPVTAHSTPYTPLSLRSFSSSAASSLATPVSATSNRRLSFSYSPEDSLRGKSKKGAADTTNNWRTRANENGIRVSAGEESQYADDEADDCSELDASRYLNMDKSLLPAPFLSAQRRARALTHIQPQVCAPLQQISDPSQLLTPARASHSQPQPFTFSPAFLNTPPPKPSILNKYRLRGTVTDPAHTRRRPAFEQASELFDINEDEYIPYPPAFSSTPPVAAHFFSQTLPLNLNDPFDLSSVSDDIYYDAQSLCVYDDEPEPPSNAPFCSVCGTSSGSLAVLEPCTHPLCSACLTSALNIVGEKDMECAVCKAKVDDFKIKKPTANCAASFNTQTRSTTNHGNNGDAYSHPFGLMPSVIDDGFQDFIDRAQGASTPIASAHSLPKSKSADSSVLRIDNVPWDITPPAIAAWLRHPVERVHVLLDRKGKTQSHAYAEMVSPDAAKAALRTSQNSVLGKGKRARGVTVTRSNQEELMRALFPSWKGTFDGARPSLANLDNEHVIATLQHGLISDSELKALMHLVRSPDSHFLKVPALPFHSIISILSKFPADDDSRLFWSLSVRDTLYELTYTAVQVLMTRIEDNPFSEWTSLLTQLVRAAMDCQAFTAEQMSKLSDILEAALPPSTSFSTGMRTTRSPDFEKTTTAPSKTNIDHNVGNVENINPYRDLAKEFGVEAHLVEALALRLSRIS</sequence>
<evidence type="ECO:0000259" key="6">
    <source>
        <dbReference type="PROSITE" id="PS50089"/>
    </source>
</evidence>
<feature type="compositionally biased region" description="Low complexity" evidence="5">
    <location>
        <begin position="7"/>
        <end position="20"/>
    </location>
</feature>
<dbReference type="InterPro" id="IPR035979">
    <property type="entry name" value="RBD_domain_sf"/>
</dbReference>
<dbReference type="InterPro" id="IPR013083">
    <property type="entry name" value="Znf_RING/FYVE/PHD"/>
</dbReference>
<reference evidence="7 8" key="1">
    <citation type="submission" date="2019-02" db="EMBL/GenBank/DDBJ databases">
        <title>Genome sequencing of the rare red list fungi Phlebia centrifuga.</title>
        <authorList>
            <person name="Buettner E."/>
            <person name="Kellner H."/>
        </authorList>
    </citation>
    <scope>NUCLEOTIDE SEQUENCE [LARGE SCALE GENOMIC DNA]</scope>
    <source>
        <strain evidence="7 8">DSM 108282</strain>
    </source>
</reference>
<keyword evidence="1" id="KW-0479">Metal-binding</keyword>
<dbReference type="InterPro" id="IPR001841">
    <property type="entry name" value="Znf_RING"/>
</dbReference>
<dbReference type="Gene3D" id="3.30.70.330">
    <property type="match status" value="1"/>
</dbReference>
<dbReference type="GO" id="GO:0003723">
    <property type="term" value="F:RNA binding"/>
    <property type="evidence" value="ECO:0007669"/>
    <property type="project" value="InterPro"/>
</dbReference>
<dbReference type="EMBL" id="SGPJ01000027">
    <property type="protein sequence ID" value="THH01296.1"/>
    <property type="molecule type" value="Genomic_DNA"/>
</dbReference>
<dbReference type="InterPro" id="IPR000504">
    <property type="entry name" value="RRM_dom"/>
</dbReference>
<dbReference type="SUPFAM" id="SSF57850">
    <property type="entry name" value="RING/U-box"/>
    <property type="match status" value="1"/>
</dbReference>
<evidence type="ECO:0000313" key="7">
    <source>
        <dbReference type="EMBL" id="THH01296.1"/>
    </source>
</evidence>
<evidence type="ECO:0000313" key="8">
    <source>
        <dbReference type="Proteomes" id="UP000309038"/>
    </source>
</evidence>
<accession>A0A4S4KRQ7</accession>
<dbReference type="SMART" id="SM00360">
    <property type="entry name" value="RRM"/>
    <property type="match status" value="1"/>
</dbReference>
<evidence type="ECO:0000256" key="5">
    <source>
        <dbReference type="SAM" id="MobiDB-lite"/>
    </source>
</evidence>
<comment type="caution">
    <text evidence="7">The sequence shown here is derived from an EMBL/GenBank/DDBJ whole genome shotgun (WGS) entry which is preliminary data.</text>
</comment>
<dbReference type="GO" id="GO:0008270">
    <property type="term" value="F:zinc ion binding"/>
    <property type="evidence" value="ECO:0007669"/>
    <property type="project" value="UniProtKB-KW"/>
</dbReference>
<dbReference type="AlphaFoldDB" id="A0A4S4KRQ7"/>
<dbReference type="PROSITE" id="PS50089">
    <property type="entry name" value="ZF_RING_2"/>
    <property type="match status" value="1"/>
</dbReference>
<evidence type="ECO:0000256" key="1">
    <source>
        <dbReference type="ARBA" id="ARBA00022723"/>
    </source>
</evidence>
<keyword evidence="2 4" id="KW-0863">Zinc-finger</keyword>
<gene>
    <name evidence="7" type="ORF">EW026_g1365</name>
</gene>
<keyword evidence="3" id="KW-0862">Zinc</keyword>
<dbReference type="SUPFAM" id="SSF54928">
    <property type="entry name" value="RNA-binding domain, RBD"/>
    <property type="match status" value="1"/>
</dbReference>
<feature type="region of interest" description="Disordered" evidence="5">
    <location>
        <begin position="89"/>
        <end position="115"/>
    </location>
</feature>
<keyword evidence="8" id="KW-1185">Reference proteome</keyword>
<dbReference type="SMART" id="SM00184">
    <property type="entry name" value="RING"/>
    <property type="match status" value="1"/>
</dbReference>
<dbReference type="Gene3D" id="3.30.40.10">
    <property type="entry name" value="Zinc/RING finger domain, C3HC4 (zinc finger)"/>
    <property type="match status" value="1"/>
</dbReference>
<organism evidence="7 8">
    <name type="scientific">Hermanssonia centrifuga</name>
    <dbReference type="NCBI Taxonomy" id="98765"/>
    <lineage>
        <taxon>Eukaryota</taxon>
        <taxon>Fungi</taxon>
        <taxon>Dikarya</taxon>
        <taxon>Basidiomycota</taxon>
        <taxon>Agaricomycotina</taxon>
        <taxon>Agaricomycetes</taxon>
        <taxon>Polyporales</taxon>
        <taxon>Meruliaceae</taxon>
        <taxon>Hermanssonia</taxon>
    </lineage>
</organism>